<feature type="domain" description="Cardiolipin synthase N-terminal" evidence="7">
    <location>
        <begin position="51"/>
        <end position="96"/>
    </location>
</feature>
<protein>
    <submittedName>
        <fullName evidence="8">PLDc N-terminal domain-containing protein</fullName>
    </submittedName>
</protein>
<evidence type="ECO:0000256" key="6">
    <source>
        <dbReference type="SAM" id="Phobius"/>
    </source>
</evidence>
<keyword evidence="9" id="KW-1185">Reference proteome</keyword>
<dbReference type="KEGG" id="mseb:RE474_02560"/>
<evidence type="ECO:0000256" key="1">
    <source>
        <dbReference type="ARBA" id="ARBA00004651"/>
    </source>
</evidence>
<keyword evidence="3 6" id="KW-0812">Transmembrane</keyword>
<dbReference type="GeneID" id="84231563"/>
<dbReference type="EMBL" id="CP133592">
    <property type="protein sequence ID" value="WMW25623.1"/>
    <property type="molecule type" value="Genomic_DNA"/>
</dbReference>
<dbReference type="AlphaFoldDB" id="A0AA51UM61"/>
<evidence type="ECO:0000256" key="2">
    <source>
        <dbReference type="ARBA" id="ARBA00022475"/>
    </source>
</evidence>
<evidence type="ECO:0000313" key="9">
    <source>
        <dbReference type="Proteomes" id="UP001182908"/>
    </source>
</evidence>
<dbReference type="GO" id="GO:0005886">
    <property type="term" value="C:plasma membrane"/>
    <property type="evidence" value="ECO:0007669"/>
    <property type="project" value="UniProtKB-SubCell"/>
</dbReference>
<proteinExistence type="predicted"/>
<accession>A0AA51UM61</accession>
<dbReference type="Pfam" id="PF13396">
    <property type="entry name" value="PLDc_N"/>
    <property type="match status" value="1"/>
</dbReference>
<dbReference type="InterPro" id="IPR027379">
    <property type="entry name" value="CLS_N"/>
</dbReference>
<dbReference type="Proteomes" id="UP001182908">
    <property type="component" value="Chromosome"/>
</dbReference>
<evidence type="ECO:0000256" key="5">
    <source>
        <dbReference type="ARBA" id="ARBA00023136"/>
    </source>
</evidence>
<reference evidence="8 9" key="1">
    <citation type="submission" date="2023-08" db="EMBL/GenBank/DDBJ databases">
        <title>Methanolobus mangrovi sp. nov. and Methanolobus sediminis sp. nov, two novel methylotrophic methanogens isolated from mangrove sediments in China.</title>
        <authorList>
            <person name="Zhou J."/>
        </authorList>
    </citation>
    <scope>NUCLEOTIDE SEQUENCE [LARGE SCALE GENOMIC DNA]</scope>
    <source>
        <strain evidence="8 9">FTZ6</strain>
    </source>
</reference>
<feature type="transmembrane region" description="Helical" evidence="6">
    <location>
        <begin position="17"/>
        <end position="35"/>
    </location>
</feature>
<comment type="subcellular location">
    <subcellularLocation>
        <location evidence="1">Cell membrane</location>
        <topology evidence="1">Multi-pass membrane protein</topology>
    </subcellularLocation>
</comment>
<keyword evidence="5 6" id="KW-0472">Membrane</keyword>
<sequence>MEWDKNMKFNEKAINSIMKWIILALVVLIIIPFTFHIGQLLWGIIILFFTFWMTMLVDCLQRNENDFPAKGHNKKLIWSMVLVFLNLIGAFLYFVLVFTKYNEVTDLQVSKNTN</sequence>
<keyword evidence="4 6" id="KW-1133">Transmembrane helix</keyword>
<dbReference type="RefSeq" id="WP_309311425.1">
    <property type="nucleotide sequence ID" value="NZ_CP133592.1"/>
</dbReference>
<name>A0AA51UM61_9EURY</name>
<gene>
    <name evidence="8" type="ORF">RE474_02560</name>
</gene>
<evidence type="ECO:0000256" key="3">
    <source>
        <dbReference type="ARBA" id="ARBA00022692"/>
    </source>
</evidence>
<keyword evidence="2" id="KW-1003">Cell membrane</keyword>
<organism evidence="8 9">
    <name type="scientific">Methanolobus sediminis</name>
    <dbReference type="NCBI Taxonomy" id="3072978"/>
    <lineage>
        <taxon>Archaea</taxon>
        <taxon>Methanobacteriati</taxon>
        <taxon>Methanobacteriota</taxon>
        <taxon>Stenosarchaea group</taxon>
        <taxon>Methanomicrobia</taxon>
        <taxon>Methanosarcinales</taxon>
        <taxon>Methanosarcinaceae</taxon>
        <taxon>Methanolobus</taxon>
    </lineage>
</organism>
<feature type="transmembrane region" description="Helical" evidence="6">
    <location>
        <begin position="76"/>
        <end position="98"/>
    </location>
</feature>
<evidence type="ECO:0000259" key="7">
    <source>
        <dbReference type="Pfam" id="PF13396"/>
    </source>
</evidence>
<evidence type="ECO:0000313" key="8">
    <source>
        <dbReference type="EMBL" id="WMW25623.1"/>
    </source>
</evidence>
<evidence type="ECO:0000256" key="4">
    <source>
        <dbReference type="ARBA" id="ARBA00022989"/>
    </source>
</evidence>